<evidence type="ECO:0000256" key="3">
    <source>
        <dbReference type="PIRSR" id="PIRSR630564-2"/>
    </source>
</evidence>
<dbReference type="SUPFAM" id="SSF50729">
    <property type="entry name" value="PH domain-like"/>
    <property type="match status" value="1"/>
</dbReference>
<dbReference type="Proteomes" id="UP000092993">
    <property type="component" value="Unassembled WGS sequence"/>
</dbReference>
<comment type="similarity">
    <text evidence="1">Belongs to the protein-tyrosine phosphatase family. Non-receptor class myotubularin subfamily.</text>
</comment>
<gene>
    <name evidence="6" type="ORF">A0H81_04077</name>
</gene>
<evidence type="ECO:0000313" key="6">
    <source>
        <dbReference type="EMBL" id="OBZ75993.1"/>
    </source>
</evidence>
<keyword evidence="7" id="KW-1185">Reference proteome</keyword>
<dbReference type="Pfam" id="PF21098">
    <property type="entry name" value="PH-GRAM_MTMR6-like"/>
    <property type="match status" value="1"/>
</dbReference>
<dbReference type="InterPro" id="IPR029021">
    <property type="entry name" value="Prot-tyrosine_phosphatase-like"/>
</dbReference>
<dbReference type="InterPro" id="IPR048994">
    <property type="entry name" value="PH-GRAM_MTMR6-9"/>
</dbReference>
<feature type="compositionally biased region" description="Basic and acidic residues" evidence="4">
    <location>
        <begin position="262"/>
        <end position="274"/>
    </location>
</feature>
<comment type="caution">
    <text evidence="6">The sequence shown here is derived from an EMBL/GenBank/DDBJ whole genome shotgun (WGS) entry which is preliminary data.</text>
</comment>
<organism evidence="6 7">
    <name type="scientific">Grifola frondosa</name>
    <name type="common">Maitake</name>
    <name type="synonym">Polyporus frondosus</name>
    <dbReference type="NCBI Taxonomy" id="5627"/>
    <lineage>
        <taxon>Eukaryota</taxon>
        <taxon>Fungi</taxon>
        <taxon>Dikarya</taxon>
        <taxon>Basidiomycota</taxon>
        <taxon>Agaricomycotina</taxon>
        <taxon>Agaricomycetes</taxon>
        <taxon>Polyporales</taxon>
        <taxon>Grifolaceae</taxon>
        <taxon>Grifola</taxon>
    </lineage>
</organism>
<dbReference type="InterPro" id="IPR011993">
    <property type="entry name" value="PH-like_dom_sf"/>
</dbReference>
<evidence type="ECO:0000313" key="7">
    <source>
        <dbReference type="Proteomes" id="UP000092993"/>
    </source>
</evidence>
<dbReference type="STRING" id="5627.A0A1C7MGH5"/>
<dbReference type="PANTHER" id="PTHR10807:SF128">
    <property type="entry name" value="PHOSPHATIDYLINOSITOL-3,5-BISPHOSPHATE 3-PHOSPHATASE"/>
    <property type="match status" value="1"/>
</dbReference>
<accession>A0A1C7MGH5</accession>
<dbReference type="AlphaFoldDB" id="A0A1C7MGH5"/>
<dbReference type="OrthoDB" id="271628at2759"/>
<evidence type="ECO:0000256" key="1">
    <source>
        <dbReference type="ARBA" id="ARBA00007471"/>
    </source>
</evidence>
<dbReference type="EMBL" id="LUGG01000004">
    <property type="protein sequence ID" value="OBZ75993.1"/>
    <property type="molecule type" value="Genomic_DNA"/>
</dbReference>
<dbReference type="InterPro" id="IPR010569">
    <property type="entry name" value="Myotubularin-like_Pase_dom"/>
</dbReference>
<feature type="non-terminal residue" evidence="6">
    <location>
        <position position="414"/>
    </location>
</feature>
<dbReference type="Pfam" id="PF06602">
    <property type="entry name" value="Myotub-related"/>
    <property type="match status" value="1"/>
</dbReference>
<feature type="binding site" evidence="3">
    <location>
        <begin position="373"/>
        <end position="379"/>
    </location>
    <ligand>
        <name>substrate</name>
    </ligand>
</feature>
<reference evidence="6 7" key="1">
    <citation type="submission" date="2016-03" db="EMBL/GenBank/DDBJ databases">
        <title>Whole genome sequencing of Grifola frondosa 9006-11.</title>
        <authorList>
            <person name="Min B."/>
            <person name="Park H."/>
            <person name="Kim J.-G."/>
            <person name="Cho H."/>
            <person name="Oh Y.-L."/>
            <person name="Kong W.-S."/>
            <person name="Choi I.-G."/>
        </authorList>
    </citation>
    <scope>NUCLEOTIDE SEQUENCE [LARGE SCALE GENOMIC DNA]</scope>
    <source>
        <strain evidence="6 7">9006-11</strain>
    </source>
</reference>
<feature type="domain" description="Myotubularin phosphatase" evidence="5">
    <location>
        <begin position="205"/>
        <end position="414"/>
    </location>
</feature>
<feature type="active site" description="Phosphocysteine intermediate" evidence="2">
    <location>
        <position position="373"/>
    </location>
</feature>
<dbReference type="SUPFAM" id="SSF52799">
    <property type="entry name" value="(Phosphotyrosine protein) phosphatases II"/>
    <property type="match status" value="1"/>
</dbReference>
<dbReference type="GO" id="GO:0005737">
    <property type="term" value="C:cytoplasm"/>
    <property type="evidence" value="ECO:0007669"/>
    <property type="project" value="TreeGrafter"/>
</dbReference>
<dbReference type="Gene3D" id="2.30.29.30">
    <property type="entry name" value="Pleckstrin-homology domain (PH domain)/Phosphotyrosine-binding domain (PTB)"/>
    <property type="match status" value="1"/>
</dbReference>
<evidence type="ECO:0000259" key="5">
    <source>
        <dbReference type="PROSITE" id="PS51339"/>
    </source>
</evidence>
<dbReference type="GO" id="GO:0016020">
    <property type="term" value="C:membrane"/>
    <property type="evidence" value="ECO:0007669"/>
    <property type="project" value="TreeGrafter"/>
</dbReference>
<protein>
    <submittedName>
        <fullName evidence="6">Phosphoinositide 3-phosphatase</fullName>
    </submittedName>
</protein>
<dbReference type="PANTHER" id="PTHR10807">
    <property type="entry name" value="MYOTUBULARIN-RELATED"/>
    <property type="match status" value="1"/>
</dbReference>
<proteinExistence type="inferred from homology"/>
<dbReference type="OMA" id="YTNIKLH"/>
<name>A0A1C7MGH5_GRIFR</name>
<dbReference type="InterPro" id="IPR030564">
    <property type="entry name" value="Myotubularin"/>
</dbReference>
<feature type="region of interest" description="Disordered" evidence="4">
    <location>
        <begin position="251"/>
        <end position="274"/>
    </location>
</feature>
<evidence type="ECO:0000256" key="4">
    <source>
        <dbReference type="SAM" id="MobiDB-lite"/>
    </source>
</evidence>
<evidence type="ECO:0000256" key="2">
    <source>
        <dbReference type="PIRSR" id="PIRSR630564-1"/>
    </source>
</evidence>
<dbReference type="PROSITE" id="PS51339">
    <property type="entry name" value="PPASE_MYOTUBULARIN"/>
    <property type="match status" value="1"/>
</dbReference>
<dbReference type="GO" id="GO:0046856">
    <property type="term" value="P:phosphatidylinositol dephosphorylation"/>
    <property type="evidence" value="ECO:0007669"/>
    <property type="project" value="TreeGrafter"/>
</dbReference>
<dbReference type="PROSITE" id="PS00383">
    <property type="entry name" value="TYR_PHOSPHATASE_1"/>
    <property type="match status" value="1"/>
</dbReference>
<sequence>MDAIRVEGVLCGKSGNTHFGTLHLTAHHLIFAYDEEGKEEMWVPYPLISLVSRMPMSLQGSCPLTVHTRTFETISLSFASEKDAIDVFDSVKELTVATTVTQLYAFFYVPNPPFSAQNGWSLYSPEKSSGGWASAHARSPGGSPISIKTTLHTSFLPHTPPAWWSLRELATRRCNMHRNTAVNAGYLSSHTSTGRTMYGACETGTITRSSQPMVGLKNNRSIQDEKLIEAIFQTHHAPESRVISGPIYGATATNHHRRPADHKRDGEHREGRRTENMDHYKEAKKAYLGIDHIHVMRESLAKVVEALRETEMAIPAIAGTAEDLSGGSVLLPVLDRQTLRRSGWLKHISAIMEGTLLIVRNVHVNSSHVLIHCSDGWDRTAQLSSLSQLCLDPYYRTVRGFQVLVEKDWLSFGH</sequence>
<dbReference type="GO" id="GO:0004438">
    <property type="term" value="F:phosphatidylinositol-3-phosphate phosphatase activity"/>
    <property type="evidence" value="ECO:0007669"/>
    <property type="project" value="TreeGrafter"/>
</dbReference>
<dbReference type="InterPro" id="IPR016130">
    <property type="entry name" value="Tyr_Pase_AS"/>
</dbReference>